<dbReference type="Proteomes" id="UP000218231">
    <property type="component" value="Unassembled WGS sequence"/>
</dbReference>
<keyword evidence="2" id="KW-1185">Reference proteome</keyword>
<dbReference type="AlphaFoldDB" id="A0A2A2M3A0"/>
<reference evidence="1 2" key="1">
    <citation type="journal article" date="2017" name="Curr. Biol.">
        <title>Genome architecture and evolution of a unichromosomal asexual nematode.</title>
        <authorList>
            <person name="Fradin H."/>
            <person name="Zegar C."/>
            <person name="Gutwein M."/>
            <person name="Lucas J."/>
            <person name="Kovtun M."/>
            <person name="Corcoran D."/>
            <person name="Baugh L.R."/>
            <person name="Kiontke K."/>
            <person name="Gunsalus K."/>
            <person name="Fitch D.H."/>
            <person name="Piano F."/>
        </authorList>
    </citation>
    <scope>NUCLEOTIDE SEQUENCE [LARGE SCALE GENOMIC DNA]</scope>
    <source>
        <strain evidence="1">PF1309</strain>
    </source>
</reference>
<dbReference type="EMBL" id="LIAE01006068">
    <property type="protein sequence ID" value="PAV92707.1"/>
    <property type="molecule type" value="Genomic_DNA"/>
</dbReference>
<organism evidence="1 2">
    <name type="scientific">Diploscapter pachys</name>
    <dbReference type="NCBI Taxonomy" id="2018661"/>
    <lineage>
        <taxon>Eukaryota</taxon>
        <taxon>Metazoa</taxon>
        <taxon>Ecdysozoa</taxon>
        <taxon>Nematoda</taxon>
        <taxon>Chromadorea</taxon>
        <taxon>Rhabditida</taxon>
        <taxon>Rhabditina</taxon>
        <taxon>Rhabditomorpha</taxon>
        <taxon>Rhabditoidea</taxon>
        <taxon>Rhabditidae</taxon>
        <taxon>Diploscapter</taxon>
    </lineage>
</organism>
<evidence type="ECO:0000313" key="2">
    <source>
        <dbReference type="Proteomes" id="UP000218231"/>
    </source>
</evidence>
<gene>
    <name evidence="1" type="ORF">WR25_16554</name>
</gene>
<comment type="caution">
    <text evidence="1">The sequence shown here is derived from an EMBL/GenBank/DDBJ whole genome shotgun (WGS) entry which is preliminary data.</text>
</comment>
<accession>A0A2A2M3A0</accession>
<name>A0A2A2M3A0_9BILA</name>
<proteinExistence type="predicted"/>
<protein>
    <submittedName>
        <fullName evidence="1">Uncharacterized protein</fullName>
    </submittedName>
</protein>
<sequence>MAGRSMLLVGVGTSVSLPAASRTCTSPLAGRRMCTALSGTRAGLDNSISKPPLILEQVVGLADAFAELARVGEMGVCQARLQPVVLTQRHIERGGDGDQDQQAHHGFTDFFPTHLEVP</sequence>
<evidence type="ECO:0000313" key="1">
    <source>
        <dbReference type="EMBL" id="PAV92707.1"/>
    </source>
</evidence>